<dbReference type="InterPro" id="IPR052895">
    <property type="entry name" value="HetReg/Transcr_Mod"/>
</dbReference>
<evidence type="ECO:0000259" key="1">
    <source>
        <dbReference type="Pfam" id="PF06985"/>
    </source>
</evidence>
<protein>
    <submittedName>
        <fullName evidence="2">Heterokaryon incompatibility</fullName>
    </submittedName>
</protein>
<dbReference type="EMBL" id="AZGY01000017">
    <property type="protein sequence ID" value="KZZ91711.1"/>
    <property type="molecule type" value="Genomic_DNA"/>
</dbReference>
<evidence type="ECO:0000313" key="3">
    <source>
        <dbReference type="Proteomes" id="UP000078544"/>
    </source>
</evidence>
<keyword evidence="3" id="KW-1185">Reference proteome</keyword>
<dbReference type="InterPro" id="IPR010730">
    <property type="entry name" value="HET"/>
</dbReference>
<evidence type="ECO:0000313" key="2">
    <source>
        <dbReference type="EMBL" id="KZZ91711.1"/>
    </source>
</evidence>
<dbReference type="Proteomes" id="UP000078544">
    <property type="component" value="Unassembled WGS sequence"/>
</dbReference>
<organism evidence="2 3">
    <name type="scientific">Moelleriella libera RCEF 2490</name>
    <dbReference type="NCBI Taxonomy" id="1081109"/>
    <lineage>
        <taxon>Eukaryota</taxon>
        <taxon>Fungi</taxon>
        <taxon>Dikarya</taxon>
        <taxon>Ascomycota</taxon>
        <taxon>Pezizomycotina</taxon>
        <taxon>Sordariomycetes</taxon>
        <taxon>Hypocreomycetidae</taxon>
        <taxon>Hypocreales</taxon>
        <taxon>Clavicipitaceae</taxon>
        <taxon>Moelleriella</taxon>
    </lineage>
</organism>
<gene>
    <name evidence="2" type="ORF">AAL_06465</name>
</gene>
<dbReference type="AlphaFoldDB" id="A0A167YSK7"/>
<dbReference type="Pfam" id="PF06985">
    <property type="entry name" value="HET"/>
    <property type="match status" value="1"/>
</dbReference>
<accession>A0A167YSK7</accession>
<feature type="domain" description="Heterokaryon incompatibility" evidence="1">
    <location>
        <begin position="54"/>
        <end position="189"/>
    </location>
</feature>
<name>A0A167YSK7_9HYPO</name>
<proteinExistence type="predicted"/>
<dbReference type="PANTHER" id="PTHR24148:SF64">
    <property type="entry name" value="HETEROKARYON INCOMPATIBILITY DOMAIN-CONTAINING PROTEIN"/>
    <property type="match status" value="1"/>
</dbReference>
<dbReference type="OrthoDB" id="2157530at2759"/>
<comment type="caution">
    <text evidence="2">The sequence shown here is derived from an EMBL/GenBank/DDBJ whole genome shotgun (WGS) entry which is preliminary data.</text>
</comment>
<sequence>MESSSTESLYCYRNRLTARELRLLAPVASSPFVGRPSFRVVQVPRHYCEDWYPYTAVSYTWGDDEPSEFVRLDGKLFAVRQNLYLLLHALCAFFPHDAQWRFLWVDAICINQADDEERAAQVSLMAETYKNAVNVSVWLGIPRTAQQTDWPCKSAIRYPPTEDQALDWEQDAHDLANRPYWSRYWVIQEFMLAQSVLLYCGLSYRSFWEFRDMLCSGTAIDPDDEDVMKWRRSPESERYTALSLLMNRQHGKHPDFSRPLYDLLIEHCDAKCKEPRDRVFALLGLVRPDERLMLQRLLPDYTMSEDQVLVFTLAHLFKYRPAIEDATLRNGHSGTRQDLFQALGLLADEARRTKLLGQAEVFDYFAGESPHVLKQRLIDADAFQRIYCSGEARDREQLGFLKSLFLPPTFEKRQPCGPGQATERFRGRHRSEFAAELDRYAEQELELGRCSDWDHWLSLADLHLREVLGLVMIGTLTWWLR</sequence>
<reference evidence="2 3" key="1">
    <citation type="journal article" date="2016" name="Genome Biol. Evol.">
        <title>Divergent and convergent evolution of fungal pathogenicity.</title>
        <authorList>
            <person name="Shang Y."/>
            <person name="Xiao G."/>
            <person name="Zheng P."/>
            <person name="Cen K."/>
            <person name="Zhan S."/>
            <person name="Wang C."/>
        </authorList>
    </citation>
    <scope>NUCLEOTIDE SEQUENCE [LARGE SCALE GENOMIC DNA]</scope>
    <source>
        <strain evidence="2 3">RCEF 2490</strain>
    </source>
</reference>
<dbReference type="PANTHER" id="PTHR24148">
    <property type="entry name" value="ANKYRIN REPEAT DOMAIN-CONTAINING PROTEIN 39 HOMOLOG-RELATED"/>
    <property type="match status" value="1"/>
</dbReference>